<evidence type="ECO:0000259" key="8">
    <source>
        <dbReference type="Pfam" id="PF21158"/>
    </source>
</evidence>
<dbReference type="GO" id="GO:0005576">
    <property type="term" value="C:extracellular region"/>
    <property type="evidence" value="ECO:0007669"/>
    <property type="project" value="UniProtKB-SubCell"/>
</dbReference>
<dbReference type="Proteomes" id="UP000235116">
    <property type="component" value="Chromosome"/>
</dbReference>
<keyword evidence="10" id="KW-0282">Flagellum</keyword>
<dbReference type="OrthoDB" id="9802553at2"/>
<proteinExistence type="inferred from homology"/>
<keyword evidence="10" id="KW-0966">Cell projection</keyword>
<dbReference type="InterPro" id="IPR002371">
    <property type="entry name" value="FlgK"/>
</dbReference>
<dbReference type="AlphaFoldDB" id="A0A2K9LJG3"/>
<accession>A0A2K9LJG3</accession>
<feature type="domain" description="Flagellar hook-associated protein 1 D2-like" evidence="8">
    <location>
        <begin position="341"/>
        <end position="424"/>
    </location>
</feature>
<keyword evidence="6" id="KW-0975">Bacterial flagellum</keyword>
<dbReference type="GO" id="GO:0005198">
    <property type="term" value="F:structural molecule activity"/>
    <property type="evidence" value="ECO:0007669"/>
    <property type="project" value="InterPro"/>
</dbReference>
<keyword evidence="10" id="KW-0969">Cilium</keyword>
<sequence>MADLAGIALSGLKASQTSLSTTSHNIVNVDTDGYSRQTTGLATRVPQSYGGSFVGQGVDINSIARVSNQYVVDQLRRDVSSFNSFDSYYEYAVRVDQLLGDDSTAITPSLQSFFDAVQDVSNDPASIPNRQVLLSSGEALANRFNTVYEQVFQANETLNIELDAVTSKISQLGQSIASYNQAIQSVYSNNTGELPNDLLDQRDEAVKQLAELIGVDVIQQSNLSLSVFVGSGQPLVIGNESFSVQTVSNSTGLNRKDIIITDGTSSQNITDFLSGGRLGGLLSVREDLIDPVFNELGRMSLAVSESFNDQHQLGMDLDNQLGGLFFGDINLPSAQFSRIASNVSNAGTASISVTIDDTNLLTTQDYRLRYDAGTGNYTLFNGNGTTNSTFADPGAGGTFTTADGFTLNFISGAPANGDNFRVLPTRRGASEMTVDITDVRQIAAALPVSTNLPSANTGGGFVEQVVVSDTTTVDFATAPFSLTPAYRVEFTSATSYDVVDAGTNAVVVGAVAFTPGQSNGLLSQAGLYPASGYDVVFNGNPGTNDVVEISYNNGGVADNRNALLLGQLSAEKTIAGGTVSYQGAYAQLVSGVGTRTNDAAVSQEAAETILTQSQTQWESISGVNLDEEAANLIRFQQSYQASARVIQVSGELFDTIISSL</sequence>
<dbReference type="PRINTS" id="PR01005">
    <property type="entry name" value="FLGHOOKAP1"/>
</dbReference>
<comment type="subcellular location">
    <subcellularLocation>
        <location evidence="1">Bacterial flagellum</location>
    </subcellularLocation>
    <subcellularLocation>
        <location evidence="2">Secreted</location>
    </subcellularLocation>
</comment>
<name>A0A2K9LJG3_9GAMM</name>
<dbReference type="PANTHER" id="PTHR30033">
    <property type="entry name" value="FLAGELLAR HOOK-ASSOCIATED PROTEIN 1"/>
    <property type="match status" value="1"/>
</dbReference>
<evidence type="ECO:0000256" key="1">
    <source>
        <dbReference type="ARBA" id="ARBA00004365"/>
    </source>
</evidence>
<gene>
    <name evidence="10" type="ORF">Kalk_04070</name>
</gene>
<dbReference type="InterPro" id="IPR010930">
    <property type="entry name" value="Flg_bb/hook_C_dom"/>
</dbReference>
<dbReference type="SUPFAM" id="SSF64518">
    <property type="entry name" value="Phase 1 flagellin"/>
    <property type="match status" value="2"/>
</dbReference>
<keyword evidence="5" id="KW-0964">Secreted</keyword>
<dbReference type="Pfam" id="PF06429">
    <property type="entry name" value="Flg_bbr_C"/>
    <property type="match status" value="1"/>
</dbReference>
<feature type="domain" description="Flagellar hook-associated protein FlgK helical" evidence="9">
    <location>
        <begin position="94"/>
        <end position="326"/>
    </location>
</feature>
<dbReference type="Pfam" id="PF21158">
    <property type="entry name" value="flgK_1st_1"/>
    <property type="match status" value="1"/>
</dbReference>
<evidence type="ECO:0000259" key="7">
    <source>
        <dbReference type="Pfam" id="PF06429"/>
    </source>
</evidence>
<dbReference type="PANTHER" id="PTHR30033:SF1">
    <property type="entry name" value="FLAGELLAR HOOK-ASSOCIATED PROTEIN 1"/>
    <property type="match status" value="1"/>
</dbReference>
<evidence type="ECO:0000256" key="3">
    <source>
        <dbReference type="ARBA" id="ARBA00009677"/>
    </source>
</evidence>
<dbReference type="GO" id="GO:0044780">
    <property type="term" value="P:bacterial-type flagellum assembly"/>
    <property type="evidence" value="ECO:0007669"/>
    <property type="project" value="InterPro"/>
</dbReference>
<dbReference type="NCBIfam" id="TIGR02492">
    <property type="entry name" value="flgK_ends"/>
    <property type="match status" value="1"/>
</dbReference>
<dbReference type="EMBL" id="CP022684">
    <property type="protein sequence ID" value="AUM11645.1"/>
    <property type="molecule type" value="Genomic_DNA"/>
</dbReference>
<evidence type="ECO:0000256" key="6">
    <source>
        <dbReference type="ARBA" id="ARBA00023143"/>
    </source>
</evidence>
<evidence type="ECO:0000313" key="10">
    <source>
        <dbReference type="EMBL" id="AUM11645.1"/>
    </source>
</evidence>
<evidence type="ECO:0000256" key="4">
    <source>
        <dbReference type="ARBA" id="ARBA00016244"/>
    </source>
</evidence>
<evidence type="ECO:0000256" key="2">
    <source>
        <dbReference type="ARBA" id="ARBA00004613"/>
    </source>
</evidence>
<dbReference type="InterPro" id="IPR049119">
    <property type="entry name" value="FlgK_D2-like"/>
</dbReference>
<reference evidence="11" key="1">
    <citation type="submission" date="2017-08" db="EMBL/GenBank/DDBJ databases">
        <title>Direct submision.</title>
        <authorList>
            <person name="Kim S.-J."/>
            <person name="Rhee S.-K."/>
        </authorList>
    </citation>
    <scope>NUCLEOTIDE SEQUENCE [LARGE SCALE GENOMIC DNA]</scope>
    <source>
        <strain evidence="11">GI5</strain>
    </source>
</reference>
<protein>
    <recommendedName>
        <fullName evidence="4">Flagellar hook-associated protein 1</fullName>
    </recommendedName>
</protein>
<dbReference type="InterPro" id="IPR053927">
    <property type="entry name" value="FlgK_helical"/>
</dbReference>
<dbReference type="KEGG" id="kak:Kalk_04070"/>
<comment type="similarity">
    <text evidence="3">Belongs to the flagella basal body rod proteins family.</text>
</comment>
<evidence type="ECO:0000313" key="11">
    <source>
        <dbReference type="Proteomes" id="UP000235116"/>
    </source>
</evidence>
<dbReference type="Pfam" id="PF22638">
    <property type="entry name" value="FlgK_D1"/>
    <property type="match status" value="1"/>
</dbReference>
<organism evidence="10 11">
    <name type="scientific">Ketobacter alkanivorans</name>
    <dbReference type="NCBI Taxonomy" id="1917421"/>
    <lineage>
        <taxon>Bacteria</taxon>
        <taxon>Pseudomonadati</taxon>
        <taxon>Pseudomonadota</taxon>
        <taxon>Gammaproteobacteria</taxon>
        <taxon>Pseudomonadales</taxon>
        <taxon>Ketobacteraceae</taxon>
        <taxon>Ketobacter</taxon>
    </lineage>
</organism>
<feature type="domain" description="Flagellar basal-body/hook protein C-terminal" evidence="7">
    <location>
        <begin position="619"/>
        <end position="658"/>
    </location>
</feature>
<evidence type="ECO:0000259" key="9">
    <source>
        <dbReference type="Pfam" id="PF22638"/>
    </source>
</evidence>
<dbReference type="GO" id="GO:0009424">
    <property type="term" value="C:bacterial-type flagellum hook"/>
    <property type="evidence" value="ECO:0007669"/>
    <property type="project" value="InterPro"/>
</dbReference>
<evidence type="ECO:0000256" key="5">
    <source>
        <dbReference type="ARBA" id="ARBA00022525"/>
    </source>
</evidence>
<keyword evidence="11" id="KW-1185">Reference proteome</keyword>
<dbReference type="RefSeq" id="WP_101892985.1">
    <property type="nucleotide sequence ID" value="NZ_CP022684.1"/>
</dbReference>